<name>A0A1B8GYU3_9GAMM</name>
<dbReference type="AlphaFoldDB" id="A0A1B8GYU3"/>
<sequence length="140" mass="14993">MPVIFALVSGVLFGLGLLVAGMGNPQKIRSFLDITGNWDPSLLVTMAVAMSISMVAFVIAKRRKTSFCGEPVQLPSNTRIDKPLLTGALLFGIGWGLAGICPGPGILLSGMGNIKGIVFTFSMITGMYIFHIYTRNKNQN</sequence>
<accession>A0A1B8GYU3</accession>
<gene>
    <name evidence="2" type="ORF">AYY17_13260</name>
</gene>
<comment type="caution">
    <text evidence="2">The sequence shown here is derived from an EMBL/GenBank/DDBJ whole genome shotgun (WGS) entry which is preliminary data.</text>
</comment>
<feature type="transmembrane region" description="Helical" evidence="1">
    <location>
        <begin position="41"/>
        <end position="60"/>
    </location>
</feature>
<dbReference type="InterPro" id="IPR046513">
    <property type="entry name" value="DUF6691"/>
</dbReference>
<dbReference type="RefSeq" id="WP_067426819.1">
    <property type="nucleotide sequence ID" value="NZ_LZEX01000046.1"/>
</dbReference>
<evidence type="ECO:0000313" key="2">
    <source>
        <dbReference type="EMBL" id="OBU01987.1"/>
    </source>
</evidence>
<feature type="transmembrane region" description="Helical" evidence="1">
    <location>
        <begin position="84"/>
        <end position="108"/>
    </location>
</feature>
<dbReference type="Proteomes" id="UP000092247">
    <property type="component" value="Unassembled WGS sequence"/>
</dbReference>
<dbReference type="EMBL" id="LZEX01000046">
    <property type="protein sequence ID" value="OBU01987.1"/>
    <property type="molecule type" value="Genomic_DNA"/>
</dbReference>
<evidence type="ECO:0000256" key="1">
    <source>
        <dbReference type="SAM" id="Phobius"/>
    </source>
</evidence>
<proteinExistence type="predicted"/>
<protein>
    <submittedName>
        <fullName evidence="2">Uncharacterized protein</fullName>
    </submittedName>
</protein>
<keyword evidence="1" id="KW-0812">Transmembrane</keyword>
<feature type="transmembrane region" description="Helical" evidence="1">
    <location>
        <begin position="114"/>
        <end position="133"/>
    </location>
</feature>
<dbReference type="STRING" id="368603.AYY16_17320"/>
<reference evidence="2 3" key="1">
    <citation type="submission" date="2016-06" db="EMBL/GenBank/DDBJ databases">
        <authorList>
            <person name="Kjaerup R.B."/>
            <person name="Dalgaard T.S."/>
            <person name="Juul-Madsen H.R."/>
        </authorList>
    </citation>
    <scope>NUCLEOTIDE SEQUENCE [LARGE SCALE GENOMIC DNA]</scope>
    <source>
        <strain evidence="2 3">GCSL-Mp3</strain>
    </source>
</reference>
<organism evidence="2 3">
    <name type="scientific">Morganella psychrotolerans</name>
    <dbReference type="NCBI Taxonomy" id="368603"/>
    <lineage>
        <taxon>Bacteria</taxon>
        <taxon>Pseudomonadati</taxon>
        <taxon>Pseudomonadota</taxon>
        <taxon>Gammaproteobacteria</taxon>
        <taxon>Enterobacterales</taxon>
        <taxon>Morganellaceae</taxon>
        <taxon>Morganella</taxon>
    </lineage>
</organism>
<keyword evidence="1" id="KW-1133">Transmembrane helix</keyword>
<keyword evidence="1" id="KW-0472">Membrane</keyword>
<dbReference type="Pfam" id="PF20398">
    <property type="entry name" value="DUF6691"/>
    <property type="match status" value="1"/>
</dbReference>
<evidence type="ECO:0000313" key="3">
    <source>
        <dbReference type="Proteomes" id="UP000092247"/>
    </source>
</evidence>